<sequence>MSPSSCIEFCIVDGSTFTFPKYEDEKGKRWVKCNFCEVYFGLRPPKDTYADFKKHYPKCRKAAQEKQEHDQLIADVRREEQAALKEAFGWEPP</sequence>
<evidence type="ECO:0000313" key="2">
    <source>
        <dbReference type="Proteomes" id="UP000717328"/>
    </source>
</evidence>
<accession>A0A9P7K206</accession>
<organism evidence="1 2">
    <name type="scientific">Sphagnurus paluster</name>
    <dbReference type="NCBI Taxonomy" id="117069"/>
    <lineage>
        <taxon>Eukaryota</taxon>
        <taxon>Fungi</taxon>
        <taxon>Dikarya</taxon>
        <taxon>Basidiomycota</taxon>
        <taxon>Agaricomycotina</taxon>
        <taxon>Agaricomycetes</taxon>
        <taxon>Agaricomycetidae</taxon>
        <taxon>Agaricales</taxon>
        <taxon>Tricholomatineae</taxon>
        <taxon>Lyophyllaceae</taxon>
        <taxon>Sphagnurus</taxon>
    </lineage>
</organism>
<dbReference type="EMBL" id="JABCKI010006216">
    <property type="protein sequence ID" value="KAG5634976.1"/>
    <property type="molecule type" value="Genomic_DNA"/>
</dbReference>
<dbReference type="Proteomes" id="UP000717328">
    <property type="component" value="Unassembled WGS sequence"/>
</dbReference>
<feature type="non-terminal residue" evidence="1">
    <location>
        <position position="93"/>
    </location>
</feature>
<name>A0A9P7K206_9AGAR</name>
<dbReference type="AlphaFoldDB" id="A0A9P7K206"/>
<evidence type="ECO:0000313" key="1">
    <source>
        <dbReference type="EMBL" id="KAG5634976.1"/>
    </source>
</evidence>
<protein>
    <submittedName>
        <fullName evidence="1">Uncharacterized protein</fullName>
    </submittedName>
</protein>
<gene>
    <name evidence="1" type="ORF">H0H81_000153</name>
</gene>
<reference evidence="1" key="2">
    <citation type="submission" date="2021-10" db="EMBL/GenBank/DDBJ databases">
        <title>Phylogenomics reveals ancestral predisposition of the termite-cultivated fungus Termitomyces towards a domesticated lifestyle.</title>
        <authorList>
            <person name="Auxier B."/>
            <person name="Grum-Grzhimaylo A."/>
            <person name="Cardenas M.E."/>
            <person name="Lodge J.D."/>
            <person name="Laessoe T."/>
            <person name="Pedersen O."/>
            <person name="Smith M.E."/>
            <person name="Kuyper T.W."/>
            <person name="Franco-Molano E.A."/>
            <person name="Baroni T.J."/>
            <person name="Aanen D.K."/>
        </authorList>
    </citation>
    <scope>NUCLEOTIDE SEQUENCE</scope>
    <source>
        <strain evidence="1">D49</strain>
    </source>
</reference>
<reference evidence="1" key="1">
    <citation type="submission" date="2021-02" db="EMBL/GenBank/DDBJ databases">
        <authorList>
            <person name="Nieuwenhuis M."/>
            <person name="Van De Peppel L.J.J."/>
        </authorList>
    </citation>
    <scope>NUCLEOTIDE SEQUENCE</scope>
    <source>
        <strain evidence="1">D49</strain>
    </source>
</reference>
<proteinExistence type="predicted"/>
<keyword evidence="2" id="KW-1185">Reference proteome</keyword>
<comment type="caution">
    <text evidence="1">The sequence shown here is derived from an EMBL/GenBank/DDBJ whole genome shotgun (WGS) entry which is preliminary data.</text>
</comment>